<dbReference type="RefSeq" id="WP_418160346.1">
    <property type="nucleotide sequence ID" value="NZ_JBBLZC010000015.1"/>
</dbReference>
<dbReference type="CDD" id="cd00158">
    <property type="entry name" value="RHOD"/>
    <property type="match status" value="1"/>
</dbReference>
<dbReference type="PROSITE" id="PS50206">
    <property type="entry name" value="RHODANESE_3"/>
    <property type="match status" value="1"/>
</dbReference>
<dbReference type="InterPro" id="IPR036873">
    <property type="entry name" value="Rhodanese-like_dom_sf"/>
</dbReference>
<gene>
    <name evidence="3" type="ORF">U1T56_15160</name>
</gene>
<protein>
    <submittedName>
        <fullName evidence="3">PQQ-dependent catabolism-associated CXXCW motif protein</fullName>
    </submittedName>
</protein>
<dbReference type="Proteomes" id="UP001375743">
    <property type="component" value="Unassembled WGS sequence"/>
</dbReference>
<evidence type="ECO:0000313" key="4">
    <source>
        <dbReference type="Proteomes" id="UP001375743"/>
    </source>
</evidence>
<dbReference type="SUPFAM" id="SSF52821">
    <property type="entry name" value="Rhodanese/Cell cycle control phosphatase"/>
    <property type="match status" value="1"/>
</dbReference>
<keyword evidence="1" id="KW-0732">Signal</keyword>
<evidence type="ECO:0000259" key="2">
    <source>
        <dbReference type="PROSITE" id="PS50206"/>
    </source>
</evidence>
<sequence>MRCRLAAALLLAAVARGVAPVAAVEIPDGYRLDHYRAPTPDRVPGAVTLDTAGIAALLERERPVLIDTTPALRTGETDFSGEWLVAQERRDLPGSLWLPNIGYGSLDATMERYFRQNLEQATGGDRERAVVFYCYLDCWMSWNAAKRAAAWGWRRVYWYPEGTDGWAAAGRPLTRAEPVPLIVE</sequence>
<dbReference type="NCBIfam" id="TIGR03865">
    <property type="entry name" value="PQQ_CXXCW"/>
    <property type="match status" value="1"/>
</dbReference>
<feature type="signal peptide" evidence="1">
    <location>
        <begin position="1"/>
        <end position="23"/>
    </location>
</feature>
<dbReference type="InterPro" id="IPR001763">
    <property type="entry name" value="Rhodanese-like_dom"/>
</dbReference>
<comment type="caution">
    <text evidence="3">The sequence shown here is derived from an EMBL/GenBank/DDBJ whole genome shotgun (WGS) entry which is preliminary data.</text>
</comment>
<dbReference type="Gene3D" id="3.40.250.10">
    <property type="entry name" value="Rhodanese-like domain"/>
    <property type="match status" value="1"/>
</dbReference>
<name>A0ABU8XVT3_9PROT</name>
<evidence type="ECO:0000313" key="3">
    <source>
        <dbReference type="EMBL" id="MEK0084494.1"/>
    </source>
</evidence>
<organism evidence="3 4">
    <name type="scientific">Benzoatithermus flavus</name>
    <dbReference type="NCBI Taxonomy" id="3108223"/>
    <lineage>
        <taxon>Bacteria</taxon>
        <taxon>Pseudomonadati</taxon>
        <taxon>Pseudomonadota</taxon>
        <taxon>Alphaproteobacteria</taxon>
        <taxon>Geminicoccales</taxon>
        <taxon>Geminicoccaceae</taxon>
        <taxon>Benzoatithermus</taxon>
    </lineage>
</organism>
<proteinExistence type="predicted"/>
<feature type="chain" id="PRO_5045609680" evidence="1">
    <location>
        <begin position="24"/>
        <end position="184"/>
    </location>
</feature>
<dbReference type="Pfam" id="PF00581">
    <property type="entry name" value="Rhodanese"/>
    <property type="match status" value="1"/>
</dbReference>
<keyword evidence="4" id="KW-1185">Reference proteome</keyword>
<dbReference type="EMBL" id="JBBLZC010000015">
    <property type="protein sequence ID" value="MEK0084494.1"/>
    <property type="molecule type" value="Genomic_DNA"/>
</dbReference>
<evidence type="ECO:0000256" key="1">
    <source>
        <dbReference type="SAM" id="SignalP"/>
    </source>
</evidence>
<reference evidence="3 4" key="1">
    <citation type="submission" date="2024-01" db="EMBL/GenBank/DDBJ databases">
        <title>Multi-omics insights into the function and evolution of sodium benzoate biodegradation pathways in Benzoatithermus flavus gen. nov., sp. nov. from hot spring.</title>
        <authorList>
            <person name="Hu C.-J."/>
            <person name="Li W.-J."/>
        </authorList>
    </citation>
    <scope>NUCLEOTIDE SEQUENCE [LARGE SCALE GENOMIC DNA]</scope>
    <source>
        <strain evidence="3 4">SYSU G07066</strain>
    </source>
</reference>
<feature type="domain" description="Rhodanese" evidence="2">
    <location>
        <begin position="111"/>
        <end position="175"/>
    </location>
</feature>
<dbReference type="InterPro" id="IPR022376">
    <property type="entry name" value="PQQ_CXXCW"/>
</dbReference>
<accession>A0ABU8XVT3</accession>